<gene>
    <name evidence="10" type="ORF">CUN48_13065</name>
</gene>
<evidence type="ECO:0000256" key="7">
    <source>
        <dbReference type="ARBA" id="ARBA00023136"/>
    </source>
</evidence>
<feature type="transmembrane region" description="Helical" evidence="8">
    <location>
        <begin position="128"/>
        <end position="145"/>
    </location>
</feature>
<evidence type="ECO:0000256" key="4">
    <source>
        <dbReference type="ARBA" id="ARBA00022679"/>
    </source>
</evidence>
<dbReference type="PANTHER" id="PTHR33908:SF11">
    <property type="entry name" value="MEMBRANE PROTEIN"/>
    <property type="match status" value="1"/>
</dbReference>
<evidence type="ECO:0000256" key="2">
    <source>
        <dbReference type="ARBA" id="ARBA00022475"/>
    </source>
</evidence>
<dbReference type="Proteomes" id="UP000230790">
    <property type="component" value="Unassembled WGS sequence"/>
</dbReference>
<comment type="caution">
    <text evidence="10">The sequence shown here is derived from an EMBL/GenBank/DDBJ whole genome shotgun (WGS) entry which is preliminary data.</text>
</comment>
<evidence type="ECO:0000313" key="11">
    <source>
        <dbReference type="Proteomes" id="UP000230790"/>
    </source>
</evidence>
<feature type="transmembrane region" description="Helical" evidence="8">
    <location>
        <begin position="152"/>
        <end position="172"/>
    </location>
</feature>
<dbReference type="GO" id="GO:0009103">
    <property type="term" value="P:lipopolysaccharide biosynthetic process"/>
    <property type="evidence" value="ECO:0007669"/>
    <property type="project" value="UniProtKB-ARBA"/>
</dbReference>
<keyword evidence="6 8" id="KW-1133">Transmembrane helix</keyword>
<dbReference type="InterPro" id="IPR050297">
    <property type="entry name" value="LipidA_mod_glycosyltrf_83"/>
</dbReference>
<feature type="domain" description="Glycosyltransferase RgtA/B/C/D-like" evidence="9">
    <location>
        <begin position="86"/>
        <end position="210"/>
    </location>
</feature>
<keyword evidence="2" id="KW-1003">Cell membrane</keyword>
<feature type="transmembrane region" description="Helical" evidence="8">
    <location>
        <begin position="178"/>
        <end position="211"/>
    </location>
</feature>
<evidence type="ECO:0000256" key="3">
    <source>
        <dbReference type="ARBA" id="ARBA00022676"/>
    </source>
</evidence>
<evidence type="ECO:0000256" key="1">
    <source>
        <dbReference type="ARBA" id="ARBA00004651"/>
    </source>
</evidence>
<proteinExistence type="predicted"/>
<reference evidence="10 11" key="1">
    <citation type="submission" date="2017-11" db="EMBL/GenBank/DDBJ databases">
        <title>Evolution of Phototrophy in the Chloroflexi Phylum Driven by Horizontal Gene Transfer.</title>
        <authorList>
            <person name="Ward L.M."/>
            <person name="Hemp J."/>
            <person name="Shih P.M."/>
            <person name="Mcglynn S.E."/>
            <person name="Fischer W."/>
        </authorList>
    </citation>
    <scope>NUCLEOTIDE SEQUENCE [LARGE SCALE GENOMIC DNA]</scope>
    <source>
        <strain evidence="10">JP3_7</strain>
    </source>
</reference>
<evidence type="ECO:0000256" key="5">
    <source>
        <dbReference type="ARBA" id="ARBA00022692"/>
    </source>
</evidence>
<feature type="transmembrane region" description="Helical" evidence="8">
    <location>
        <begin position="223"/>
        <end position="244"/>
    </location>
</feature>
<keyword evidence="5 8" id="KW-0812">Transmembrane</keyword>
<feature type="transmembrane region" description="Helical" evidence="8">
    <location>
        <begin position="358"/>
        <end position="378"/>
    </location>
</feature>
<feature type="transmembrane region" description="Helical" evidence="8">
    <location>
        <begin position="103"/>
        <end position="122"/>
    </location>
</feature>
<feature type="transmembrane region" description="Helical" evidence="8">
    <location>
        <begin position="331"/>
        <end position="352"/>
    </location>
</feature>
<dbReference type="AlphaFoldDB" id="A0A2M8Q9V5"/>
<dbReference type="InterPro" id="IPR038731">
    <property type="entry name" value="RgtA/B/C-like"/>
</dbReference>
<dbReference type="GO" id="GO:0005886">
    <property type="term" value="C:plasma membrane"/>
    <property type="evidence" value="ECO:0007669"/>
    <property type="project" value="UniProtKB-SubCell"/>
</dbReference>
<evidence type="ECO:0000313" key="10">
    <source>
        <dbReference type="EMBL" id="PJF46583.1"/>
    </source>
</evidence>
<evidence type="ECO:0000256" key="6">
    <source>
        <dbReference type="ARBA" id="ARBA00022989"/>
    </source>
</evidence>
<dbReference type="GO" id="GO:0016763">
    <property type="term" value="F:pentosyltransferase activity"/>
    <property type="evidence" value="ECO:0007669"/>
    <property type="project" value="TreeGrafter"/>
</dbReference>
<protein>
    <recommendedName>
        <fullName evidence="9">Glycosyltransferase RgtA/B/C/D-like domain-containing protein</fullName>
    </recommendedName>
</protein>
<feature type="transmembrane region" description="Helical" evidence="8">
    <location>
        <begin position="75"/>
        <end position="96"/>
    </location>
</feature>
<feature type="transmembrane region" description="Helical" evidence="8">
    <location>
        <begin position="299"/>
        <end position="319"/>
    </location>
</feature>
<keyword evidence="7 8" id="KW-0472">Membrane</keyword>
<sequence length="687" mass="75108">MPSSRFDCAALRSFLALALAGVLYLSIALANLSLPGPNYDEVADAVPALELLRGEWPASALKTIRVFGQPVPIMMLHYIGPTSIYTSLAGFALFGVSVESLRLAQTLIGVLTLLLTWALARAWFDDRVAALAAVLAATSPTFVWWHRAGAFFSSPMLPLALGVLLLLTAWHRSGRPGLLIAACFLFGLGCTTKLLFFWLLAPLALVALIKLSQGQHRQRLRALPARVWVGCTAAFCVGWLPFIAHNTPAGDTLRFIAQNLLRSQLYGHNNLDVVANTRFQADQLFRLVSGDTLEFNAPAPLPLTGVAFAFSLLYTALWLRRRRGAPAPTSTPRLFLLLSVVAIVPLATFSVTSIGGRHLFILLPLVILLIAVVIGDGLSGHAPPAARVVSAVATLLVTMNGWGGNLAVLKFFEQTGGRALWSDAVNRLAASLELDFAGRPVIAMDWGFERSVALLTQGRLRMREAFEYTQQPSERFAALSQVLLRTPEHIYLFHAPHTTAFGGHWERFERAALQSHMQLAPLAVIRERDGITHTLIYEAQPAPRNFAAPNLDSPRNAKLASGVALLGGEVRYAAAQREVTVMLYWQALTEPLPDDTVLLHIVNQSTGEVVLAADTQPVYGAYPFSRWQRGEVVLDPHWVTLPEGLPPGTYQVRVGAYDPQTMQRRAIDDPRNDAAGDSLMLHTFELR</sequence>
<feature type="transmembrane region" description="Helical" evidence="8">
    <location>
        <begin position="385"/>
        <end position="403"/>
    </location>
</feature>
<organism evidence="10 11">
    <name type="scientific">Candidatus Thermofonsia Clade 3 bacterium</name>
    <dbReference type="NCBI Taxonomy" id="2364212"/>
    <lineage>
        <taxon>Bacteria</taxon>
        <taxon>Bacillati</taxon>
        <taxon>Chloroflexota</taxon>
        <taxon>Candidatus Thermofontia</taxon>
        <taxon>Candidatus Thermofonsia Clade 3</taxon>
    </lineage>
</organism>
<accession>A0A2M8Q9V5</accession>
<dbReference type="EMBL" id="PGTN01000133">
    <property type="protein sequence ID" value="PJF46583.1"/>
    <property type="molecule type" value="Genomic_DNA"/>
</dbReference>
<dbReference type="Pfam" id="PF13231">
    <property type="entry name" value="PMT_2"/>
    <property type="match status" value="1"/>
</dbReference>
<name>A0A2M8Q9V5_9CHLR</name>
<evidence type="ECO:0000259" key="9">
    <source>
        <dbReference type="Pfam" id="PF13231"/>
    </source>
</evidence>
<dbReference type="PANTHER" id="PTHR33908">
    <property type="entry name" value="MANNOSYLTRANSFERASE YKCB-RELATED"/>
    <property type="match status" value="1"/>
</dbReference>
<comment type="subcellular location">
    <subcellularLocation>
        <location evidence="1">Cell membrane</location>
        <topology evidence="1">Multi-pass membrane protein</topology>
    </subcellularLocation>
</comment>
<evidence type="ECO:0000256" key="8">
    <source>
        <dbReference type="SAM" id="Phobius"/>
    </source>
</evidence>
<keyword evidence="3" id="KW-0328">Glycosyltransferase</keyword>
<keyword evidence="4" id="KW-0808">Transferase</keyword>